<dbReference type="InterPro" id="IPR036250">
    <property type="entry name" value="AcylCo_DH-like_C"/>
</dbReference>
<evidence type="ECO:0000256" key="1">
    <source>
        <dbReference type="ARBA" id="ARBA00022630"/>
    </source>
</evidence>
<accession>A0A7D7L0M8</accession>
<dbReference type="InterPro" id="IPR046373">
    <property type="entry name" value="Acyl-CoA_Oxase/DH_mid-dom_sf"/>
</dbReference>
<dbReference type="AlphaFoldDB" id="A0A7D7L0M8"/>
<dbReference type="Gene3D" id="1.20.140.10">
    <property type="entry name" value="Butyryl-CoA Dehydrogenase, subunit A, domain 3"/>
    <property type="match status" value="1"/>
</dbReference>
<dbReference type="PANTHER" id="PTHR43884">
    <property type="entry name" value="ACYL-COA DEHYDROGENASE"/>
    <property type="match status" value="1"/>
</dbReference>
<dbReference type="InterPro" id="IPR013107">
    <property type="entry name" value="Acyl-CoA_DH_C"/>
</dbReference>
<dbReference type="InterPro" id="IPR037069">
    <property type="entry name" value="AcylCoA_DH/ox_N_sf"/>
</dbReference>
<dbReference type="GO" id="GO:0050660">
    <property type="term" value="F:flavin adenine dinucleotide binding"/>
    <property type="evidence" value="ECO:0007669"/>
    <property type="project" value="InterPro"/>
</dbReference>
<dbReference type="InterPro" id="IPR006091">
    <property type="entry name" value="Acyl-CoA_Oxase/DH_mid-dom"/>
</dbReference>
<dbReference type="CDD" id="cd00567">
    <property type="entry name" value="ACAD"/>
    <property type="match status" value="1"/>
</dbReference>
<evidence type="ECO:0000259" key="5">
    <source>
        <dbReference type="Pfam" id="PF08028"/>
    </source>
</evidence>
<dbReference type="SUPFAM" id="SSF56645">
    <property type="entry name" value="Acyl-CoA dehydrogenase NM domain-like"/>
    <property type="match status" value="1"/>
</dbReference>
<keyword evidence="2 6" id="KW-0560">Oxidoreductase</keyword>
<evidence type="ECO:0000259" key="4">
    <source>
        <dbReference type="Pfam" id="PF02771"/>
    </source>
</evidence>
<sequence length="394" mass="42840">MNAVTELLPDELLEQIRGRAATVDRENRFFDEDFEALREVGYLRMLVPTEFGGLGFTLEQAVAAQRRLATAAPATALGINMHHVIVGIGHTLHLRGDERARRIFEDAVAGEVFAFGISEAGNDSVLFNATTRAHDAPEGWRLYGTKIFTSLSPRWTRLLVHARTEGDDDAAQLVVGFLTRAEHTTAVPGVEVRQDWDALGMRGSQSCTTVLDGALLRREDLLTTTPVGPNPDPVVWGIFGCFELLLAAVYTGIADRAIQVAVEITTARRSLAKGAPYSDDPDIRRHIARAGVLRDGVELQLRQLAADVDALGSERDPGHGPRWFILFSGVKHRATESAREVVDLALRASGGSQYRSGSELERLYRDVLAGLYHPSDPESVLSATATSLLGPVSG</sequence>
<dbReference type="Pfam" id="PF02771">
    <property type="entry name" value="Acyl-CoA_dh_N"/>
    <property type="match status" value="1"/>
</dbReference>
<evidence type="ECO:0000259" key="3">
    <source>
        <dbReference type="Pfam" id="PF02770"/>
    </source>
</evidence>
<reference evidence="7" key="1">
    <citation type="submission" date="2017-08" db="EMBL/GenBank/DDBJ databases">
        <title>Draft Genome Sequence of Kocuria varians 80.</title>
        <authorList>
            <person name="Minaev M."/>
            <person name="Kurbakov K.A."/>
            <person name="Solodovnikova G.I."/>
            <person name="Kuznetsova O.A."/>
            <person name="Lisitsyn A.B."/>
        </authorList>
    </citation>
    <scope>NUCLEOTIDE SEQUENCE [LARGE SCALE GENOMIC DNA]</scope>
    <source>
        <strain evidence="7">80</strain>
    </source>
</reference>
<keyword evidence="1" id="KW-0285">Flavoprotein</keyword>
<dbReference type="PIRSF" id="PIRSF016578">
    <property type="entry name" value="HsaA"/>
    <property type="match status" value="1"/>
</dbReference>
<dbReference type="SUPFAM" id="SSF47203">
    <property type="entry name" value="Acyl-CoA dehydrogenase C-terminal domain-like"/>
    <property type="match status" value="1"/>
</dbReference>
<organism evidence="6 7">
    <name type="scientific">Kocuria varians</name>
    <name type="common">Micrococcus varians</name>
    <dbReference type="NCBI Taxonomy" id="1272"/>
    <lineage>
        <taxon>Bacteria</taxon>
        <taxon>Bacillati</taxon>
        <taxon>Actinomycetota</taxon>
        <taxon>Actinomycetes</taxon>
        <taxon>Micrococcales</taxon>
        <taxon>Micrococcaceae</taxon>
        <taxon>Kocuria</taxon>
    </lineage>
</organism>
<dbReference type="Gene3D" id="2.40.110.10">
    <property type="entry name" value="Butyryl-CoA Dehydrogenase, subunit A, domain 2"/>
    <property type="match status" value="1"/>
</dbReference>
<feature type="domain" description="Acyl-CoA dehydrogenase C-terminal" evidence="5">
    <location>
        <begin position="245"/>
        <end position="373"/>
    </location>
</feature>
<proteinExistence type="predicted"/>
<feature type="domain" description="Acyl-CoA dehydrogenase/oxidase N-terminal" evidence="4">
    <location>
        <begin position="14"/>
        <end position="102"/>
    </location>
</feature>
<dbReference type="EMBL" id="CP059343">
    <property type="protein sequence ID" value="QMS57007.1"/>
    <property type="molecule type" value="Genomic_DNA"/>
</dbReference>
<dbReference type="PANTHER" id="PTHR43884:SF25">
    <property type="entry name" value="ACYL-COA DEHYDROGENASE YDBM-RELATED"/>
    <property type="match status" value="1"/>
</dbReference>
<dbReference type="InterPro" id="IPR013786">
    <property type="entry name" value="AcylCoA_DH/ox_N"/>
</dbReference>
<gene>
    <name evidence="6" type="primary">ydbM_2</name>
    <name evidence="6" type="ORF">CIB50_0001732</name>
</gene>
<dbReference type="GO" id="GO:0003995">
    <property type="term" value="F:acyl-CoA dehydrogenase activity"/>
    <property type="evidence" value="ECO:0007669"/>
    <property type="project" value="TreeGrafter"/>
</dbReference>
<reference evidence="6 7" key="2">
    <citation type="submission" date="2020-07" db="EMBL/GenBank/DDBJ databases">
        <title>Genome of starter culture bacteria Kocuria salsicia reveals its technological properties and safety for usage in meat industry.</title>
        <authorList>
            <person name="Michael M."/>
            <person name="Konstantin K."/>
            <person name="Evgenii K."/>
            <person name="Galina S."/>
            <person name="Oksana K."/>
            <person name="Andrei L."/>
        </authorList>
    </citation>
    <scope>NUCLEOTIDE SEQUENCE [LARGE SCALE GENOMIC DNA]</scope>
    <source>
        <strain evidence="6 7">80</strain>
    </source>
</reference>
<evidence type="ECO:0000313" key="7">
    <source>
        <dbReference type="Proteomes" id="UP000216825"/>
    </source>
</evidence>
<dbReference type="Pfam" id="PF08028">
    <property type="entry name" value="Acyl-CoA_dh_2"/>
    <property type="match status" value="1"/>
</dbReference>
<dbReference type="EC" id="1.3.99.-" evidence="6"/>
<evidence type="ECO:0000256" key="2">
    <source>
        <dbReference type="ARBA" id="ARBA00023002"/>
    </source>
</evidence>
<name>A0A7D7L0M8_KOCVA</name>
<dbReference type="KEGG" id="kvr:CIB50_0001732"/>
<dbReference type="RefSeq" id="WP_094393836.1">
    <property type="nucleotide sequence ID" value="NZ_CP059343.1"/>
</dbReference>
<keyword evidence="7" id="KW-1185">Reference proteome</keyword>
<dbReference type="Pfam" id="PF02770">
    <property type="entry name" value="Acyl-CoA_dh_M"/>
    <property type="match status" value="1"/>
</dbReference>
<dbReference type="Gene3D" id="1.10.540.10">
    <property type="entry name" value="Acyl-CoA dehydrogenase/oxidase, N-terminal domain"/>
    <property type="match status" value="1"/>
</dbReference>
<evidence type="ECO:0000313" key="6">
    <source>
        <dbReference type="EMBL" id="QMS57007.1"/>
    </source>
</evidence>
<feature type="domain" description="Acyl-CoA oxidase/dehydrogenase middle" evidence="3">
    <location>
        <begin position="114"/>
        <end position="212"/>
    </location>
</feature>
<dbReference type="InterPro" id="IPR009100">
    <property type="entry name" value="AcylCoA_DH/oxidase_NM_dom_sf"/>
</dbReference>
<dbReference type="Proteomes" id="UP000216825">
    <property type="component" value="Chromosome"/>
</dbReference>
<protein>
    <submittedName>
        <fullName evidence="6">Acyl-CoA dehydrogenase YdbM</fullName>
        <ecNumber evidence="6">1.3.99.-</ecNumber>
    </submittedName>
</protein>